<dbReference type="EMBL" id="KV875095">
    <property type="protein sequence ID" value="OIW32678.1"/>
    <property type="molecule type" value="Genomic_DNA"/>
</dbReference>
<dbReference type="Proteomes" id="UP000182658">
    <property type="component" value="Unassembled WGS sequence"/>
</dbReference>
<reference evidence="2 3" key="1">
    <citation type="submission" date="2016-10" db="EMBL/GenBank/DDBJ databases">
        <title>Draft genome sequence of Coniochaeta ligniaria NRRL30616, a lignocellulolytic fungus for bioabatement of inhibitors in plant biomass hydrolysates.</title>
        <authorList>
            <consortium name="DOE Joint Genome Institute"/>
            <person name="Jimenez D.J."/>
            <person name="Hector R.E."/>
            <person name="Riley R."/>
            <person name="Sun H."/>
            <person name="Grigoriev I.V."/>
            <person name="Van Elsas J.D."/>
            <person name="Nichols N.N."/>
        </authorList>
    </citation>
    <scope>NUCLEOTIDE SEQUENCE [LARGE SCALE GENOMIC DNA]</scope>
    <source>
        <strain evidence="2 3">NRRL 30616</strain>
    </source>
</reference>
<name>A0A1J7IYV2_9PEZI</name>
<dbReference type="AlphaFoldDB" id="A0A1J7IYV2"/>
<keyword evidence="1" id="KW-0472">Membrane</keyword>
<evidence type="ECO:0000313" key="2">
    <source>
        <dbReference type="EMBL" id="OIW32678.1"/>
    </source>
</evidence>
<evidence type="ECO:0000313" key="3">
    <source>
        <dbReference type="Proteomes" id="UP000182658"/>
    </source>
</evidence>
<sequence length="131" mass="14741">MLAGLVRAAAGRRVIHSVHDNLEENQIQKSIVSLFLGLGCLYLHHFAFAVFDFVRLVLAPLVRSIAAPMCLSIQTQQYFTFGHPKELLHRFNQSRGFTSGARDRSSVRLASLQRLRTYCRSFSPSSEGDCE</sequence>
<protein>
    <submittedName>
        <fullName evidence="2">Uncharacterized protein</fullName>
    </submittedName>
</protein>
<dbReference type="InParanoid" id="A0A1J7IYV2"/>
<evidence type="ECO:0000256" key="1">
    <source>
        <dbReference type="SAM" id="Phobius"/>
    </source>
</evidence>
<keyword evidence="3" id="KW-1185">Reference proteome</keyword>
<gene>
    <name evidence="2" type="ORF">CONLIGDRAFT_630327</name>
</gene>
<proteinExistence type="predicted"/>
<feature type="transmembrane region" description="Helical" evidence="1">
    <location>
        <begin position="31"/>
        <end position="54"/>
    </location>
</feature>
<keyword evidence="1" id="KW-1133">Transmembrane helix</keyword>
<organism evidence="2 3">
    <name type="scientific">Coniochaeta ligniaria NRRL 30616</name>
    <dbReference type="NCBI Taxonomy" id="1408157"/>
    <lineage>
        <taxon>Eukaryota</taxon>
        <taxon>Fungi</taxon>
        <taxon>Dikarya</taxon>
        <taxon>Ascomycota</taxon>
        <taxon>Pezizomycotina</taxon>
        <taxon>Sordariomycetes</taxon>
        <taxon>Sordariomycetidae</taxon>
        <taxon>Coniochaetales</taxon>
        <taxon>Coniochaetaceae</taxon>
        <taxon>Coniochaeta</taxon>
    </lineage>
</organism>
<keyword evidence="1" id="KW-0812">Transmembrane</keyword>
<accession>A0A1J7IYV2</accession>